<dbReference type="EMBL" id="JAULSU010000001">
    <property type="protein sequence ID" value="KAK0631447.1"/>
    <property type="molecule type" value="Genomic_DNA"/>
</dbReference>
<feature type="compositionally biased region" description="Pro residues" evidence="1">
    <location>
        <begin position="376"/>
        <end position="386"/>
    </location>
</feature>
<sequence length="426" mass="46262">MVDLNEDGRVSGQGGQDQRTGHNTPTSPPQSQSARYRLFPWGFPRRFTPYSSEVDEICEFFDSDDLYKGSPAPKPTAQPDGPSAQADPVDIDAPIVEEAPPSVKEDPMVVVETTVLVGYCYEKSVAAEPIFGAVDSAGNVANVSTPGMTQEDVPDDVEKRRELPSIEVRFKAPEIVKRQILGVGKSLVTEKHHKLSAVQNHHEAPAVEKPEPTAVDEPTVAEKYRELETVEKRYEVPIIEKQHDLPEMPRVAVDEIVPTTEVHLPSMELRPETTRAASDVTRGAPFAAPPPPSRKRAVSAQQLSQRSPRPKRRIIRTLKAREGFACRTTSVPLAHGQNHGQEPTHRHTPTTPEPAAPAVSPLLAASPASSGSPLSSAPPSPSPPPQLGALPSRPGTVDPEGATADCIVVRLLEDEDEDEDEEEEEE</sequence>
<accession>A0AA40CAR9</accession>
<evidence type="ECO:0000313" key="2">
    <source>
        <dbReference type="EMBL" id="KAK0631447.1"/>
    </source>
</evidence>
<organism evidence="2 3">
    <name type="scientific">Immersiella caudata</name>
    <dbReference type="NCBI Taxonomy" id="314043"/>
    <lineage>
        <taxon>Eukaryota</taxon>
        <taxon>Fungi</taxon>
        <taxon>Dikarya</taxon>
        <taxon>Ascomycota</taxon>
        <taxon>Pezizomycotina</taxon>
        <taxon>Sordariomycetes</taxon>
        <taxon>Sordariomycetidae</taxon>
        <taxon>Sordariales</taxon>
        <taxon>Lasiosphaeriaceae</taxon>
        <taxon>Immersiella</taxon>
    </lineage>
</organism>
<feature type="region of interest" description="Disordered" evidence="1">
    <location>
        <begin position="64"/>
        <end position="89"/>
    </location>
</feature>
<feature type="compositionally biased region" description="Polar residues" evidence="1">
    <location>
        <begin position="16"/>
        <end position="34"/>
    </location>
</feature>
<name>A0AA40CAR9_9PEZI</name>
<feature type="compositionally biased region" description="Low complexity" evidence="1">
    <location>
        <begin position="356"/>
        <end position="375"/>
    </location>
</feature>
<keyword evidence="3" id="KW-1185">Reference proteome</keyword>
<feature type="region of interest" description="Disordered" evidence="1">
    <location>
        <begin position="1"/>
        <end position="35"/>
    </location>
</feature>
<comment type="caution">
    <text evidence="2">The sequence shown here is derived from an EMBL/GenBank/DDBJ whole genome shotgun (WGS) entry which is preliminary data.</text>
</comment>
<dbReference type="AlphaFoldDB" id="A0AA40CAR9"/>
<feature type="region of interest" description="Disordered" evidence="1">
    <location>
        <begin position="326"/>
        <end position="404"/>
    </location>
</feature>
<gene>
    <name evidence="2" type="ORF">B0T14DRAFT_501697</name>
</gene>
<evidence type="ECO:0000313" key="3">
    <source>
        <dbReference type="Proteomes" id="UP001175000"/>
    </source>
</evidence>
<protein>
    <submittedName>
        <fullName evidence="2">Uncharacterized protein</fullName>
    </submittedName>
</protein>
<feature type="region of interest" description="Disordered" evidence="1">
    <location>
        <begin position="266"/>
        <end position="314"/>
    </location>
</feature>
<dbReference type="Proteomes" id="UP001175000">
    <property type="component" value="Unassembled WGS sequence"/>
</dbReference>
<reference evidence="2" key="1">
    <citation type="submission" date="2023-06" db="EMBL/GenBank/DDBJ databases">
        <title>Genome-scale phylogeny and comparative genomics of the fungal order Sordariales.</title>
        <authorList>
            <consortium name="Lawrence Berkeley National Laboratory"/>
            <person name="Hensen N."/>
            <person name="Bonometti L."/>
            <person name="Westerberg I."/>
            <person name="Brannstrom I.O."/>
            <person name="Guillou S."/>
            <person name="Cros-Aarteil S."/>
            <person name="Calhoun S."/>
            <person name="Haridas S."/>
            <person name="Kuo A."/>
            <person name="Mondo S."/>
            <person name="Pangilinan J."/>
            <person name="Riley R."/>
            <person name="Labutti K."/>
            <person name="Andreopoulos B."/>
            <person name="Lipzen A."/>
            <person name="Chen C."/>
            <person name="Yanf M."/>
            <person name="Daum C."/>
            <person name="Ng V."/>
            <person name="Clum A."/>
            <person name="Steindorff A."/>
            <person name="Ohm R."/>
            <person name="Martin F."/>
            <person name="Silar P."/>
            <person name="Natvig D."/>
            <person name="Lalanne C."/>
            <person name="Gautier V."/>
            <person name="Ament-Velasquez S.L."/>
            <person name="Kruys A."/>
            <person name="Hutchinson M.I."/>
            <person name="Powell A.J."/>
            <person name="Barry K."/>
            <person name="Miller A.N."/>
            <person name="Grigoriev I.V."/>
            <person name="Debuchy R."/>
            <person name="Gladieux P."/>
            <person name="Thoren M.H."/>
            <person name="Johannesson H."/>
        </authorList>
    </citation>
    <scope>NUCLEOTIDE SEQUENCE</scope>
    <source>
        <strain evidence="2">CBS 606.72</strain>
    </source>
</reference>
<evidence type="ECO:0000256" key="1">
    <source>
        <dbReference type="SAM" id="MobiDB-lite"/>
    </source>
</evidence>
<proteinExistence type="predicted"/>